<dbReference type="HOGENOM" id="CLU_2306584_0_0_1"/>
<gene>
    <name evidence="1" type="ORF">K443DRAFT_361129</name>
</gene>
<protein>
    <submittedName>
        <fullName evidence="1">Uncharacterized protein</fullName>
    </submittedName>
</protein>
<dbReference type="Proteomes" id="UP000054477">
    <property type="component" value="Unassembled WGS sequence"/>
</dbReference>
<name>A0A0C9Y5B7_9AGAR</name>
<sequence length="100" mass="10992">MKESQQSQTSEVKATFSASPVWIFNSWRMASGNVLSVSLIRFGCVAVSGGVIPRVPGISSCCAERASLVAVNNWPTYHLSPLFVQWNAPPYQSECISRQR</sequence>
<proteinExistence type="predicted"/>
<dbReference type="EMBL" id="KN838561">
    <property type="protein sequence ID" value="KIK05337.1"/>
    <property type="molecule type" value="Genomic_DNA"/>
</dbReference>
<evidence type="ECO:0000313" key="2">
    <source>
        <dbReference type="Proteomes" id="UP000054477"/>
    </source>
</evidence>
<organism evidence="1 2">
    <name type="scientific">Laccaria amethystina LaAM-08-1</name>
    <dbReference type="NCBI Taxonomy" id="1095629"/>
    <lineage>
        <taxon>Eukaryota</taxon>
        <taxon>Fungi</taxon>
        <taxon>Dikarya</taxon>
        <taxon>Basidiomycota</taxon>
        <taxon>Agaricomycotina</taxon>
        <taxon>Agaricomycetes</taxon>
        <taxon>Agaricomycetidae</taxon>
        <taxon>Agaricales</taxon>
        <taxon>Agaricineae</taxon>
        <taxon>Hydnangiaceae</taxon>
        <taxon>Laccaria</taxon>
    </lineage>
</organism>
<reference evidence="1 2" key="1">
    <citation type="submission" date="2014-04" db="EMBL/GenBank/DDBJ databases">
        <authorList>
            <consortium name="DOE Joint Genome Institute"/>
            <person name="Kuo A."/>
            <person name="Kohler A."/>
            <person name="Nagy L.G."/>
            <person name="Floudas D."/>
            <person name="Copeland A."/>
            <person name="Barry K.W."/>
            <person name="Cichocki N."/>
            <person name="Veneault-Fourrey C."/>
            <person name="LaButti K."/>
            <person name="Lindquist E.A."/>
            <person name="Lipzen A."/>
            <person name="Lundell T."/>
            <person name="Morin E."/>
            <person name="Murat C."/>
            <person name="Sun H."/>
            <person name="Tunlid A."/>
            <person name="Henrissat B."/>
            <person name="Grigoriev I.V."/>
            <person name="Hibbett D.S."/>
            <person name="Martin F."/>
            <person name="Nordberg H.P."/>
            <person name="Cantor M.N."/>
            <person name="Hua S.X."/>
        </authorList>
    </citation>
    <scope>NUCLEOTIDE SEQUENCE [LARGE SCALE GENOMIC DNA]</scope>
    <source>
        <strain evidence="1 2">LaAM-08-1</strain>
    </source>
</reference>
<evidence type="ECO:0000313" key="1">
    <source>
        <dbReference type="EMBL" id="KIK05337.1"/>
    </source>
</evidence>
<accession>A0A0C9Y5B7</accession>
<keyword evidence="2" id="KW-1185">Reference proteome</keyword>
<dbReference type="AlphaFoldDB" id="A0A0C9Y5B7"/>
<reference evidence="2" key="2">
    <citation type="submission" date="2015-01" db="EMBL/GenBank/DDBJ databases">
        <title>Evolutionary Origins and Diversification of the Mycorrhizal Mutualists.</title>
        <authorList>
            <consortium name="DOE Joint Genome Institute"/>
            <consortium name="Mycorrhizal Genomics Consortium"/>
            <person name="Kohler A."/>
            <person name="Kuo A."/>
            <person name="Nagy L.G."/>
            <person name="Floudas D."/>
            <person name="Copeland A."/>
            <person name="Barry K.W."/>
            <person name="Cichocki N."/>
            <person name="Veneault-Fourrey C."/>
            <person name="LaButti K."/>
            <person name="Lindquist E.A."/>
            <person name="Lipzen A."/>
            <person name="Lundell T."/>
            <person name="Morin E."/>
            <person name="Murat C."/>
            <person name="Riley R."/>
            <person name="Ohm R."/>
            <person name="Sun H."/>
            <person name="Tunlid A."/>
            <person name="Henrissat B."/>
            <person name="Grigoriev I.V."/>
            <person name="Hibbett D.S."/>
            <person name="Martin F."/>
        </authorList>
    </citation>
    <scope>NUCLEOTIDE SEQUENCE [LARGE SCALE GENOMIC DNA]</scope>
    <source>
        <strain evidence="2">LaAM-08-1</strain>
    </source>
</reference>